<dbReference type="GO" id="GO:0003700">
    <property type="term" value="F:DNA-binding transcription factor activity"/>
    <property type="evidence" value="ECO:0007669"/>
    <property type="project" value="TreeGrafter"/>
</dbReference>
<dbReference type="PRINTS" id="PR00455">
    <property type="entry name" value="HTHTETR"/>
</dbReference>
<feature type="region of interest" description="Disordered" evidence="5">
    <location>
        <begin position="1"/>
        <end position="20"/>
    </location>
</feature>
<dbReference type="PANTHER" id="PTHR30055:SF234">
    <property type="entry name" value="HTH-TYPE TRANSCRIPTIONAL REGULATOR BETI"/>
    <property type="match status" value="1"/>
</dbReference>
<evidence type="ECO:0000256" key="3">
    <source>
        <dbReference type="ARBA" id="ARBA00023163"/>
    </source>
</evidence>
<feature type="DNA-binding region" description="H-T-H motif" evidence="4">
    <location>
        <begin position="53"/>
        <end position="72"/>
    </location>
</feature>
<dbReference type="InterPro" id="IPR050109">
    <property type="entry name" value="HTH-type_TetR-like_transc_reg"/>
</dbReference>
<keyword evidence="2 4" id="KW-0238">DNA-binding</keyword>
<dbReference type="PROSITE" id="PS50977">
    <property type="entry name" value="HTH_TETR_2"/>
    <property type="match status" value="1"/>
</dbReference>
<sequence length="233" mass="25896">MPNRGEMRDDSDSVESIRNRDGMRPRVSALEARKVILESAVALAGEDGFESVSLARLARHAGLHKMAIYRAFGSREALLEACVAELCQRERNRWKIMASCIDQQSSMDQRERDRVVEVMADLVVERLSASSIKILASQSMAEDHPHSINLREHEQAFRALLLTLAHSAGVPNREALADTLMLVCRGVALTPRVELDAQHVDQRIRDLSLHIILSYADGIGGHRPLSHTQSCTA</sequence>
<protein>
    <submittedName>
        <fullName evidence="7">TetR/AcrR family transcriptional regulator</fullName>
    </submittedName>
</protein>
<dbReference type="PANTHER" id="PTHR30055">
    <property type="entry name" value="HTH-TYPE TRANSCRIPTIONAL REGULATOR RUTR"/>
    <property type="match status" value="1"/>
</dbReference>
<gene>
    <name evidence="7" type="ORF">E1956_29765</name>
</gene>
<dbReference type="Pfam" id="PF00440">
    <property type="entry name" value="TetR_N"/>
    <property type="match status" value="1"/>
</dbReference>
<organism evidence="7 8">
    <name type="scientific">Paraburkholderia pallida</name>
    <dbReference type="NCBI Taxonomy" id="2547399"/>
    <lineage>
        <taxon>Bacteria</taxon>
        <taxon>Pseudomonadati</taxon>
        <taxon>Pseudomonadota</taxon>
        <taxon>Betaproteobacteria</taxon>
        <taxon>Burkholderiales</taxon>
        <taxon>Burkholderiaceae</taxon>
        <taxon>Paraburkholderia</taxon>
    </lineage>
</organism>
<proteinExistence type="predicted"/>
<keyword evidence="8" id="KW-1185">Reference proteome</keyword>
<dbReference type="EMBL" id="CP038150">
    <property type="protein sequence ID" value="QBR01388.1"/>
    <property type="molecule type" value="Genomic_DNA"/>
</dbReference>
<feature type="domain" description="HTH tetR-type" evidence="6">
    <location>
        <begin position="30"/>
        <end position="90"/>
    </location>
</feature>
<reference evidence="7 8" key="1">
    <citation type="submission" date="2019-03" db="EMBL/GenBank/DDBJ databases">
        <title>Paraburkholderia sp. 7MH5, isolated from subtropical forest soil.</title>
        <authorList>
            <person name="Gao Z.-H."/>
            <person name="Qiu L.-H."/>
        </authorList>
    </citation>
    <scope>NUCLEOTIDE SEQUENCE [LARGE SCALE GENOMIC DNA]</scope>
    <source>
        <strain evidence="7 8">7MH5</strain>
    </source>
</reference>
<evidence type="ECO:0000313" key="8">
    <source>
        <dbReference type="Proteomes" id="UP000295727"/>
    </source>
</evidence>
<name>A0A4P7D0L0_9BURK</name>
<evidence type="ECO:0000256" key="4">
    <source>
        <dbReference type="PROSITE-ProRule" id="PRU00335"/>
    </source>
</evidence>
<keyword evidence="1" id="KW-0805">Transcription regulation</keyword>
<keyword evidence="3" id="KW-0804">Transcription</keyword>
<dbReference type="Gene3D" id="1.10.357.10">
    <property type="entry name" value="Tetracycline Repressor, domain 2"/>
    <property type="match status" value="1"/>
</dbReference>
<dbReference type="GO" id="GO:0000976">
    <property type="term" value="F:transcription cis-regulatory region binding"/>
    <property type="evidence" value="ECO:0007669"/>
    <property type="project" value="TreeGrafter"/>
</dbReference>
<dbReference type="Proteomes" id="UP000295727">
    <property type="component" value="Chromosome 3"/>
</dbReference>
<dbReference type="InterPro" id="IPR009057">
    <property type="entry name" value="Homeodomain-like_sf"/>
</dbReference>
<accession>A0A4P7D0L0</accession>
<dbReference type="OrthoDB" id="9085414at2"/>
<evidence type="ECO:0000256" key="5">
    <source>
        <dbReference type="SAM" id="MobiDB-lite"/>
    </source>
</evidence>
<evidence type="ECO:0000259" key="6">
    <source>
        <dbReference type="PROSITE" id="PS50977"/>
    </source>
</evidence>
<evidence type="ECO:0000256" key="2">
    <source>
        <dbReference type="ARBA" id="ARBA00023125"/>
    </source>
</evidence>
<dbReference type="AlphaFoldDB" id="A0A4P7D0L0"/>
<evidence type="ECO:0000313" key="7">
    <source>
        <dbReference type="EMBL" id="QBR01388.1"/>
    </source>
</evidence>
<dbReference type="SUPFAM" id="SSF46689">
    <property type="entry name" value="Homeodomain-like"/>
    <property type="match status" value="1"/>
</dbReference>
<dbReference type="InterPro" id="IPR001647">
    <property type="entry name" value="HTH_TetR"/>
</dbReference>
<dbReference type="KEGG" id="ppai:E1956_29765"/>
<evidence type="ECO:0000256" key="1">
    <source>
        <dbReference type="ARBA" id="ARBA00023015"/>
    </source>
</evidence>